<dbReference type="AlphaFoldDB" id="A0A653DKT8"/>
<evidence type="ECO:0000313" key="1">
    <source>
        <dbReference type="EMBL" id="VEN60841.1"/>
    </source>
</evidence>
<gene>
    <name evidence="1" type="ORF">CALMAC_LOCUS18408</name>
</gene>
<name>A0A653DKT8_CALMS</name>
<protein>
    <submittedName>
        <fullName evidence="1">Uncharacterized protein</fullName>
    </submittedName>
</protein>
<proteinExistence type="predicted"/>
<dbReference type="EMBL" id="CAACVG010012787">
    <property type="protein sequence ID" value="VEN60841.1"/>
    <property type="molecule type" value="Genomic_DNA"/>
</dbReference>
<dbReference type="Proteomes" id="UP000410492">
    <property type="component" value="Unassembled WGS sequence"/>
</dbReference>
<feature type="non-terminal residue" evidence="1">
    <location>
        <position position="43"/>
    </location>
</feature>
<keyword evidence="2" id="KW-1185">Reference proteome</keyword>
<evidence type="ECO:0000313" key="2">
    <source>
        <dbReference type="Proteomes" id="UP000410492"/>
    </source>
</evidence>
<sequence length="43" mass="4979">MIVIKVETISSETSWQLATIEKPKDAKLVSKFCIFAQIYKINY</sequence>
<reference evidence="1 2" key="1">
    <citation type="submission" date="2019-01" db="EMBL/GenBank/DDBJ databases">
        <authorList>
            <person name="Sayadi A."/>
        </authorList>
    </citation>
    <scope>NUCLEOTIDE SEQUENCE [LARGE SCALE GENOMIC DNA]</scope>
</reference>
<accession>A0A653DKT8</accession>
<organism evidence="1 2">
    <name type="scientific">Callosobruchus maculatus</name>
    <name type="common">Southern cowpea weevil</name>
    <name type="synonym">Pulse bruchid</name>
    <dbReference type="NCBI Taxonomy" id="64391"/>
    <lineage>
        <taxon>Eukaryota</taxon>
        <taxon>Metazoa</taxon>
        <taxon>Ecdysozoa</taxon>
        <taxon>Arthropoda</taxon>
        <taxon>Hexapoda</taxon>
        <taxon>Insecta</taxon>
        <taxon>Pterygota</taxon>
        <taxon>Neoptera</taxon>
        <taxon>Endopterygota</taxon>
        <taxon>Coleoptera</taxon>
        <taxon>Polyphaga</taxon>
        <taxon>Cucujiformia</taxon>
        <taxon>Chrysomeloidea</taxon>
        <taxon>Chrysomelidae</taxon>
        <taxon>Bruchinae</taxon>
        <taxon>Bruchini</taxon>
        <taxon>Callosobruchus</taxon>
    </lineage>
</organism>